<proteinExistence type="predicted"/>
<evidence type="ECO:0000256" key="1">
    <source>
        <dbReference type="SAM" id="MobiDB-lite"/>
    </source>
</evidence>
<feature type="region of interest" description="Disordered" evidence="1">
    <location>
        <begin position="1"/>
        <end position="24"/>
    </location>
</feature>
<sequence length="397" mass="42091">MMCKVWGDGLVPSSGEANDRPSDHGMLIPVPFKLECVANPSSKEDQPIVKRSRGEGDEVMDVSEGGTPGLSQGGDGQVKPSFWDMLMGRRVKGSIGRAIPNLGVVIDDADVQISSSDGIPMIKFSDRLHVCKLRMLRRRSMDLGCWLRAGSLVGRHGGSPLLLSWCLPPRNGVVGAGKFDVLANLEQDNAGGVGTKTPLALDNSVLAPTTAPLLATVESHFGGDVMDHGKVSVYDGEKRILLQGSGSAWKGFSVGEHVSVDGGEMASSEVVVPVRGSLDPNAHVDVYVVESGEELDSVADSGRRASAGIGLMNLKYNMRLQVGKGGARKGEQTRKKASGHASNKVQLGEWIGGLETELSDSGGEKIVSAPAGDILQKNSDANVYWRKNNAFLKKSDH</sequence>
<evidence type="ECO:0000313" key="2">
    <source>
        <dbReference type="EMBL" id="KAK8563501.1"/>
    </source>
</evidence>
<protein>
    <submittedName>
        <fullName evidence="2">Uncharacterized protein</fullName>
    </submittedName>
</protein>
<feature type="compositionally biased region" description="Basic and acidic residues" evidence="1">
    <location>
        <begin position="42"/>
        <end position="56"/>
    </location>
</feature>
<keyword evidence="3" id="KW-1185">Reference proteome</keyword>
<feature type="compositionally biased region" description="Gly residues" evidence="1">
    <location>
        <begin position="66"/>
        <end position="75"/>
    </location>
</feature>
<organism evidence="2 3">
    <name type="scientific">Hibiscus sabdariffa</name>
    <name type="common">roselle</name>
    <dbReference type="NCBI Taxonomy" id="183260"/>
    <lineage>
        <taxon>Eukaryota</taxon>
        <taxon>Viridiplantae</taxon>
        <taxon>Streptophyta</taxon>
        <taxon>Embryophyta</taxon>
        <taxon>Tracheophyta</taxon>
        <taxon>Spermatophyta</taxon>
        <taxon>Magnoliopsida</taxon>
        <taxon>eudicotyledons</taxon>
        <taxon>Gunneridae</taxon>
        <taxon>Pentapetalae</taxon>
        <taxon>rosids</taxon>
        <taxon>malvids</taxon>
        <taxon>Malvales</taxon>
        <taxon>Malvaceae</taxon>
        <taxon>Malvoideae</taxon>
        <taxon>Hibiscus</taxon>
    </lineage>
</organism>
<evidence type="ECO:0000313" key="3">
    <source>
        <dbReference type="Proteomes" id="UP001472677"/>
    </source>
</evidence>
<reference evidence="2 3" key="1">
    <citation type="journal article" date="2024" name="G3 (Bethesda)">
        <title>Genome assembly of Hibiscus sabdariffa L. provides insights into metabolisms of medicinal natural products.</title>
        <authorList>
            <person name="Kim T."/>
        </authorList>
    </citation>
    <scope>NUCLEOTIDE SEQUENCE [LARGE SCALE GENOMIC DNA]</scope>
    <source>
        <strain evidence="2">TK-2024</strain>
        <tissue evidence="2">Old leaves</tissue>
    </source>
</reference>
<feature type="region of interest" description="Disordered" evidence="1">
    <location>
        <begin position="41"/>
        <end position="75"/>
    </location>
</feature>
<gene>
    <name evidence="2" type="ORF">V6N12_035647</name>
</gene>
<accession>A0ABR2ENB8</accession>
<comment type="caution">
    <text evidence="2">The sequence shown here is derived from an EMBL/GenBank/DDBJ whole genome shotgun (WGS) entry which is preliminary data.</text>
</comment>
<name>A0ABR2ENB8_9ROSI</name>
<dbReference type="EMBL" id="JBBPBM010000011">
    <property type="protein sequence ID" value="KAK8563501.1"/>
    <property type="molecule type" value="Genomic_DNA"/>
</dbReference>
<dbReference type="Proteomes" id="UP001472677">
    <property type="component" value="Unassembled WGS sequence"/>
</dbReference>